<reference evidence="1 2" key="1">
    <citation type="submission" date="2017-03" db="EMBL/GenBank/DDBJ databases">
        <authorList>
            <person name="Afonso C.L."/>
            <person name="Miller P.J."/>
            <person name="Scott M.A."/>
            <person name="Spackman E."/>
            <person name="Goraichik I."/>
            <person name="Dimitrov K.M."/>
            <person name="Suarez D.L."/>
            <person name="Swayne D.E."/>
        </authorList>
    </citation>
    <scope>NUCLEOTIDE SEQUENCE [LARGE SCALE GENOMIC DNA]</scope>
    <source>
        <strain evidence="1 2">CECT 7023</strain>
    </source>
</reference>
<organism evidence="1 2">
    <name type="scientific">Roseisalinus antarcticus</name>
    <dbReference type="NCBI Taxonomy" id="254357"/>
    <lineage>
        <taxon>Bacteria</taxon>
        <taxon>Pseudomonadati</taxon>
        <taxon>Pseudomonadota</taxon>
        <taxon>Alphaproteobacteria</taxon>
        <taxon>Rhodobacterales</taxon>
        <taxon>Roseobacteraceae</taxon>
        <taxon>Roseisalinus</taxon>
    </lineage>
</organism>
<sequence>MTWLPDQTLADFATVARLAGVTLATDDIRIEALPAPHAPPTRLPAGTMAVYVFTHGSDVLKVGKVGSKSQARYTSQHYNPGSAQSTLAASMIADAERIGLGEADQAEIGSWIRTNVDRVNILLPVRLGVPVLTLLEGFLQCRLRPRYEGFKSQRG</sequence>
<proteinExistence type="predicted"/>
<dbReference type="OrthoDB" id="6057425at2"/>
<dbReference type="EMBL" id="FWFZ01000071">
    <property type="protein sequence ID" value="SLN77938.1"/>
    <property type="molecule type" value="Genomic_DNA"/>
</dbReference>
<dbReference type="RefSeq" id="WP_085881245.1">
    <property type="nucleotide sequence ID" value="NZ_FWFZ01000071.1"/>
</dbReference>
<keyword evidence="2" id="KW-1185">Reference proteome</keyword>
<name>A0A1Y5U670_9RHOB</name>
<evidence type="ECO:0000313" key="2">
    <source>
        <dbReference type="Proteomes" id="UP000193900"/>
    </source>
</evidence>
<dbReference type="AlphaFoldDB" id="A0A1Y5U670"/>
<gene>
    <name evidence="1" type="ORF">ROA7023_04587</name>
</gene>
<accession>A0A1Y5U670</accession>
<protein>
    <submittedName>
        <fullName evidence="1">Uncharacterized protein</fullName>
    </submittedName>
</protein>
<dbReference type="Proteomes" id="UP000193900">
    <property type="component" value="Unassembled WGS sequence"/>
</dbReference>
<evidence type="ECO:0000313" key="1">
    <source>
        <dbReference type="EMBL" id="SLN77938.1"/>
    </source>
</evidence>